<evidence type="ECO:0000313" key="2">
    <source>
        <dbReference type="Proteomes" id="UP000229054"/>
    </source>
</evidence>
<dbReference type="Proteomes" id="UP000229054">
    <property type="component" value="Unassembled WGS sequence"/>
</dbReference>
<sequence length="367" mass="44637">MDLKQEFRKLKGYYQENDFDKIFSHELGMYLLKMRSISRSNILRELAKRLKIDTSGVSGRDLFEFMFCKNIVNEEIDDFIKQIYDRERKERIKNEDYLYSQLYKLKVFDWGGFYQNAVEQTIVNNYIKKIQDYEQLCDSIENDINPRLRGYILCSWYNHWTSILIEDMFKDHPYLLPAVGLIKKVDFFWNDFPFDLKVTYFPEGYMQLKRIELNLSPELTELKRFARQHEIPYDGNANNKDVFSELLTRISEDTSKEAKEFIKSFHRIREEIIRNTIKNPQELIRWFYEEQGIRRFDAANRFFLVLIDLKNMEDSWKLKRNKKLLHGKIKDFLDNNMDMDFEKLKISFDWQDRTYTTYATILFIIKE</sequence>
<proteinExistence type="predicted"/>
<dbReference type="EMBL" id="PCRN01000033">
    <property type="protein sequence ID" value="PIP22399.1"/>
    <property type="molecule type" value="Genomic_DNA"/>
</dbReference>
<comment type="caution">
    <text evidence="1">The sequence shown here is derived from an EMBL/GenBank/DDBJ whole genome shotgun (WGS) entry which is preliminary data.</text>
</comment>
<accession>A0A2G9YT98</accession>
<evidence type="ECO:0000313" key="1">
    <source>
        <dbReference type="EMBL" id="PIP22399.1"/>
    </source>
</evidence>
<gene>
    <name evidence="1" type="ORF">COX38_00795</name>
</gene>
<reference evidence="1 2" key="1">
    <citation type="submission" date="2017-09" db="EMBL/GenBank/DDBJ databases">
        <title>Depth-based differentiation of microbial function through sediment-hosted aquifers and enrichment of novel symbionts in the deep terrestrial subsurface.</title>
        <authorList>
            <person name="Probst A.J."/>
            <person name="Ladd B."/>
            <person name="Jarett J.K."/>
            <person name="Geller-Mcgrath D.E."/>
            <person name="Sieber C.M."/>
            <person name="Emerson J.B."/>
            <person name="Anantharaman K."/>
            <person name="Thomas B.C."/>
            <person name="Malmstrom R."/>
            <person name="Stieglmeier M."/>
            <person name="Klingl A."/>
            <person name="Woyke T."/>
            <person name="Ryan C.M."/>
            <person name="Banfield J.F."/>
        </authorList>
    </citation>
    <scope>NUCLEOTIDE SEQUENCE [LARGE SCALE GENOMIC DNA]</scope>
    <source>
        <strain evidence="1">CG23_combo_of_CG06-09_8_20_14_all_39_25</strain>
    </source>
</reference>
<name>A0A2G9YT98_9BACT</name>
<protein>
    <submittedName>
        <fullName evidence="1">Uncharacterized protein</fullName>
    </submittedName>
</protein>
<dbReference type="AlphaFoldDB" id="A0A2G9YT98"/>
<organism evidence="1 2">
    <name type="scientific">Candidatus Nealsonbacteria bacterium CG23_combo_of_CG06-09_8_20_14_all_39_25</name>
    <dbReference type="NCBI Taxonomy" id="1974723"/>
    <lineage>
        <taxon>Bacteria</taxon>
        <taxon>Candidatus Nealsoniibacteriota</taxon>
    </lineage>
</organism>